<name>A0A163M2T8_9BACL</name>
<feature type="binding site" evidence="3">
    <location>
        <position position="59"/>
    </location>
    <ligand>
        <name>substrate</name>
    </ligand>
</feature>
<dbReference type="PANTHER" id="PTHR46517">
    <property type="entry name" value="FRUCTOSE-2,6-BISPHOSPHATASE TIGAR"/>
    <property type="match status" value="1"/>
</dbReference>
<dbReference type="GO" id="GO:0005829">
    <property type="term" value="C:cytosol"/>
    <property type="evidence" value="ECO:0007669"/>
    <property type="project" value="TreeGrafter"/>
</dbReference>
<evidence type="ECO:0000256" key="1">
    <source>
        <dbReference type="ARBA" id="ARBA00022801"/>
    </source>
</evidence>
<sequence length="172" mass="19164">MVEIMVVRHGQSEADILNRCEGRADFSLTDLGLQQAQLLAEWIQRNYALDAIFCSTLIRAKQTAAAIAELTQVPVTYDNDLMEQNNGVIAGMLRDEALMKYPIPAGGRKRHDAIEGGESGMISMLFRAFLNLPYHSEIFIPTGDTGVHLWQYEPSGKKVIMATNWQEHLAAT</sequence>
<evidence type="ECO:0000256" key="3">
    <source>
        <dbReference type="PIRSR" id="PIRSR613078-2"/>
    </source>
</evidence>
<dbReference type="CDD" id="cd07067">
    <property type="entry name" value="HP_PGM_like"/>
    <property type="match status" value="1"/>
</dbReference>
<feature type="active site" description="Proton donor/acceptor" evidence="2">
    <location>
        <position position="83"/>
    </location>
</feature>
<gene>
    <name evidence="4" type="ORF">AWU65_23550</name>
</gene>
<dbReference type="EMBL" id="LWMH01000001">
    <property type="protein sequence ID" value="KZS48695.1"/>
    <property type="molecule type" value="Genomic_DNA"/>
</dbReference>
<protein>
    <submittedName>
        <fullName evidence="4">Phosphoglycerate mutase</fullName>
    </submittedName>
</protein>
<dbReference type="Proteomes" id="UP000076796">
    <property type="component" value="Unassembled WGS sequence"/>
</dbReference>
<dbReference type="SMART" id="SM00855">
    <property type="entry name" value="PGAM"/>
    <property type="match status" value="1"/>
</dbReference>
<dbReference type="SUPFAM" id="SSF53254">
    <property type="entry name" value="Phosphoglycerate mutase-like"/>
    <property type="match status" value="1"/>
</dbReference>
<dbReference type="GO" id="GO:0045820">
    <property type="term" value="P:negative regulation of glycolytic process"/>
    <property type="evidence" value="ECO:0007669"/>
    <property type="project" value="TreeGrafter"/>
</dbReference>
<evidence type="ECO:0000256" key="2">
    <source>
        <dbReference type="PIRSR" id="PIRSR613078-1"/>
    </source>
</evidence>
<keyword evidence="5" id="KW-1185">Reference proteome</keyword>
<keyword evidence="1" id="KW-0378">Hydrolase</keyword>
<comment type="caution">
    <text evidence="4">The sequence shown here is derived from an EMBL/GenBank/DDBJ whole genome shotgun (WGS) entry which is preliminary data.</text>
</comment>
<dbReference type="STRING" id="59843.A3958_22820"/>
<dbReference type="GeneID" id="97555734"/>
<dbReference type="InterPro" id="IPR013078">
    <property type="entry name" value="His_Pase_superF_clade-1"/>
</dbReference>
<dbReference type="PANTHER" id="PTHR46517:SF1">
    <property type="entry name" value="FRUCTOSE-2,6-BISPHOSPHATASE TIGAR"/>
    <property type="match status" value="1"/>
</dbReference>
<evidence type="ECO:0000313" key="5">
    <source>
        <dbReference type="Proteomes" id="UP000076796"/>
    </source>
</evidence>
<dbReference type="GO" id="GO:0004331">
    <property type="term" value="F:fructose-2,6-bisphosphate 2-phosphatase activity"/>
    <property type="evidence" value="ECO:0007669"/>
    <property type="project" value="TreeGrafter"/>
</dbReference>
<dbReference type="RefSeq" id="WP_063479495.1">
    <property type="nucleotide sequence ID" value="NZ_CP147845.1"/>
</dbReference>
<dbReference type="Gene3D" id="3.40.50.1240">
    <property type="entry name" value="Phosphoglycerate mutase-like"/>
    <property type="match status" value="1"/>
</dbReference>
<dbReference type="OrthoDB" id="9782128at2"/>
<organism evidence="4 5">
    <name type="scientific">Paenibacillus glucanolyticus</name>
    <dbReference type="NCBI Taxonomy" id="59843"/>
    <lineage>
        <taxon>Bacteria</taxon>
        <taxon>Bacillati</taxon>
        <taxon>Bacillota</taxon>
        <taxon>Bacilli</taxon>
        <taxon>Bacillales</taxon>
        <taxon>Paenibacillaceae</taxon>
        <taxon>Paenibacillus</taxon>
    </lineage>
</organism>
<evidence type="ECO:0000313" key="4">
    <source>
        <dbReference type="EMBL" id="KZS48695.1"/>
    </source>
</evidence>
<dbReference type="GO" id="GO:0043456">
    <property type="term" value="P:regulation of pentose-phosphate shunt"/>
    <property type="evidence" value="ECO:0007669"/>
    <property type="project" value="TreeGrafter"/>
</dbReference>
<feature type="active site" description="Tele-phosphohistidine intermediate" evidence="2">
    <location>
        <position position="9"/>
    </location>
</feature>
<accession>A0A163M2T8</accession>
<dbReference type="AlphaFoldDB" id="A0A163M2T8"/>
<dbReference type="InterPro" id="IPR029033">
    <property type="entry name" value="His_PPase_superfam"/>
</dbReference>
<dbReference type="Pfam" id="PF00300">
    <property type="entry name" value="His_Phos_1"/>
    <property type="match status" value="1"/>
</dbReference>
<proteinExistence type="predicted"/>
<reference evidence="4" key="1">
    <citation type="journal article" date="2016" name="Genome Announc.">
        <title>Draft genomes of two strains of Paenibacillus glucanolyticus with capability to degrade lignocellulose.</title>
        <authorList>
            <person name="Mathews S.L."/>
            <person name="Pawlak J."/>
            <person name="Grunden A.M."/>
        </authorList>
    </citation>
    <scope>NUCLEOTIDE SEQUENCE [LARGE SCALE GENOMIC DNA]</scope>
    <source>
        <strain evidence="4">SLM1</strain>
    </source>
</reference>
<dbReference type="InterPro" id="IPR051695">
    <property type="entry name" value="Phosphoglycerate_Mutase"/>
</dbReference>